<dbReference type="InterPro" id="IPR033114">
    <property type="entry name" value="HNH_CAS9"/>
</dbReference>
<comment type="cofactor">
    <cofactor evidence="1 12">
        <name>Mg(2+)</name>
        <dbReference type="ChEBI" id="CHEBI:18420"/>
    </cofactor>
</comment>
<dbReference type="PROSITE" id="PS51749">
    <property type="entry name" value="HNH_CAS9"/>
    <property type="match status" value="1"/>
</dbReference>
<feature type="active site" description="Proton acceptor for HNH nuclease domain" evidence="12">
    <location>
        <position position="601"/>
    </location>
</feature>
<dbReference type="InterPro" id="IPR036397">
    <property type="entry name" value="RNaseH_sf"/>
</dbReference>
<keyword evidence="6 12" id="KW-0460">Magnesium</keyword>
<evidence type="ECO:0000256" key="4">
    <source>
        <dbReference type="ARBA" id="ARBA00022759"/>
    </source>
</evidence>
<evidence type="ECO:0000313" key="15">
    <source>
        <dbReference type="EMBL" id="TQV78979.1"/>
    </source>
</evidence>
<keyword evidence="3 12" id="KW-0479">Metal-binding</keyword>
<dbReference type="InterPro" id="IPR028629">
    <property type="entry name" value="Cas9"/>
</dbReference>
<evidence type="ECO:0000256" key="5">
    <source>
        <dbReference type="ARBA" id="ARBA00022801"/>
    </source>
</evidence>
<feature type="region of interest" description="Disordered" evidence="13">
    <location>
        <begin position="180"/>
        <end position="201"/>
    </location>
</feature>
<keyword evidence="5 12" id="KW-0378">Hydrolase</keyword>
<evidence type="ECO:0000256" key="12">
    <source>
        <dbReference type="HAMAP-Rule" id="MF_01480"/>
    </source>
</evidence>
<dbReference type="Pfam" id="PF18541">
    <property type="entry name" value="RuvC_III"/>
    <property type="match status" value="1"/>
</dbReference>
<gene>
    <name evidence="12 15" type="primary">cas9</name>
    <name evidence="15" type="ORF">FKG95_14945</name>
</gene>
<evidence type="ECO:0000256" key="9">
    <source>
        <dbReference type="ARBA" id="ARBA00023125"/>
    </source>
</evidence>
<evidence type="ECO:0000256" key="10">
    <source>
        <dbReference type="ARBA" id="ARBA00023211"/>
    </source>
</evidence>
<protein>
    <recommendedName>
        <fullName evidence="12">CRISPR-associated endonuclease Cas9</fullName>
        <ecNumber evidence="12">3.1.-.-</ecNumber>
    </recommendedName>
</protein>
<keyword evidence="9 12" id="KW-0238">DNA-binding</keyword>
<keyword evidence="2 12" id="KW-0540">Nuclease</keyword>
<evidence type="ECO:0000256" key="8">
    <source>
        <dbReference type="ARBA" id="ARBA00023118"/>
    </source>
</evidence>
<keyword evidence="10" id="KW-0464">Manganese</keyword>
<dbReference type="InterPro" id="IPR003615">
    <property type="entry name" value="HNH_nuc"/>
</dbReference>
<sequence>MTYTLGLDLGTNSIGWCVLDLNSAGQPEGIRDIGVRLFSDGRNPKDKTSLAVARRTARSARRRRDRYLRRRTKLLRLLKEHGLLPHSGSALDAVFDPKQNDPYEIRSRGLKSKLSLHELGRAIFHLNQRRGFKSNRKTDGGGDEESGKIRSGVEKLRQAMTEAGAESLGAYLQQLHAKGGSVRTRLTPQPADPGKKPQSGYDFYPERAMIEEEFDLLWTRQSRHHATVLTDRARDETRDVLFFQRRLKPKEPGKCRFNPEEPRLARAHPLAQRIRIFQEVNNLRIVAPDQSERELTQDERDSCALALLSTPKRTFGQLRRLLKLPPDSRFNLESEIRKDLKGDETAAVLAHKKCFGANWRSFDSEQQESIVERLLEEEDEETLIAWLIAEQNLTEETARFTVRRNLPDGHAGLGITATRGILAQLEASVAVFAEATAAAGYHHSDFSTGEIFDSLPYYGRVLENHVAFGSGNPEDREEERLGKLANPTVHIGLNQIRRVVNALIARHGHPGKIVIEVARELKLNAKQKERISKTIGENTRRAERHREELQSLGLPDSGANRLRLRLWEELNPENPFERRCVYSGEQISLERLFTAAVDIDHILPFSQTLDNSAANKIVCSAAANKIKRNRPPHDAFGTRTDWPDTLARASLLPKNKRWRFAADAMQKFETDRNFLDRQLVDTQYLSRVAREYLTAVCNPNEVWVTPGRLTEMLRGRWGLNELLPDHNLVEQQNKKNRLDHRHHAIDAVVVAVTDRSLLNRISRAAGQAEDQQRERLLADMPTPWPTFRDDLKRALDDIVVSHRADHGSSGGHGRAAGRNTTSGRLHNDTAYGLAGEANAHGAFPVVHRVPLESLKSSKDIEKIRDPELRETLHAATGGLSGKDFAGALARFAQFDAKFAGIRRVRILETLSVLPVRDKSGRIYKAYKGDANERFDVWRLPSGKWVSEIITRFSANQPRPESADSRPHPAAKRMLRLHQNDFLAVEMEGERRLVRVVKFSTSGSMQLVPHNEGGNLKARDADKNDYLKYINTSASGLQKLRARQVRVDEIGRVLDPGPRS</sequence>
<evidence type="ECO:0000256" key="13">
    <source>
        <dbReference type="SAM" id="MobiDB-lite"/>
    </source>
</evidence>
<dbReference type="EMBL" id="VHSH01000005">
    <property type="protein sequence ID" value="TQV78979.1"/>
    <property type="molecule type" value="Genomic_DNA"/>
</dbReference>
<accession>A0A545TP29</accession>
<dbReference type="GO" id="GO:0016787">
    <property type="term" value="F:hydrolase activity"/>
    <property type="evidence" value="ECO:0007669"/>
    <property type="project" value="UniProtKB-KW"/>
</dbReference>
<dbReference type="GO" id="GO:0003677">
    <property type="term" value="F:DNA binding"/>
    <property type="evidence" value="ECO:0007669"/>
    <property type="project" value="UniProtKB-UniRule"/>
</dbReference>
<feature type="active site" description="For RuvC-like nuclease domain" evidence="12">
    <location>
        <position position="8"/>
    </location>
</feature>
<dbReference type="Proteomes" id="UP000315252">
    <property type="component" value="Unassembled WGS sequence"/>
</dbReference>
<feature type="region of interest" description="Disordered" evidence="13">
    <location>
        <begin position="803"/>
        <end position="824"/>
    </location>
</feature>
<evidence type="ECO:0000256" key="11">
    <source>
        <dbReference type="ARBA" id="ARBA00046380"/>
    </source>
</evidence>
<dbReference type="AlphaFoldDB" id="A0A545TP29"/>
<reference evidence="15 16" key="1">
    <citation type="submission" date="2019-06" db="EMBL/GenBank/DDBJ databases">
        <title>Whole genome sequence for Rhodospirillaceae sp. R148.</title>
        <authorList>
            <person name="Wang G."/>
        </authorList>
    </citation>
    <scope>NUCLEOTIDE SEQUENCE [LARGE SCALE GENOMIC DNA]</scope>
    <source>
        <strain evidence="15 16">R148</strain>
    </source>
</reference>
<evidence type="ECO:0000256" key="3">
    <source>
        <dbReference type="ARBA" id="ARBA00022723"/>
    </source>
</evidence>
<evidence type="ECO:0000256" key="6">
    <source>
        <dbReference type="ARBA" id="ARBA00022842"/>
    </source>
</evidence>
<feature type="binding site" evidence="12">
    <location>
        <position position="520"/>
    </location>
    <ligand>
        <name>Mg(2+)</name>
        <dbReference type="ChEBI" id="CHEBI:18420"/>
        <label>2</label>
    </ligand>
</feature>
<comment type="similarity">
    <text evidence="12">Belongs to the CRISPR-associated Cas9 family.</text>
</comment>
<dbReference type="GO" id="GO:0004519">
    <property type="term" value="F:endonuclease activity"/>
    <property type="evidence" value="ECO:0007669"/>
    <property type="project" value="UniProtKB-UniRule"/>
</dbReference>
<dbReference type="RefSeq" id="WP_142897202.1">
    <property type="nucleotide sequence ID" value="NZ_ML660056.1"/>
</dbReference>
<evidence type="ECO:0000259" key="14">
    <source>
        <dbReference type="PROSITE" id="PS51749"/>
    </source>
</evidence>
<dbReference type="GO" id="GO:0043571">
    <property type="term" value="P:maintenance of CRISPR repeat elements"/>
    <property type="evidence" value="ECO:0007669"/>
    <property type="project" value="UniProtKB-UniRule"/>
</dbReference>
<comment type="function">
    <text evidence="12">CRISPR (clustered regularly interspaced short palindromic repeat) is an adaptive immune system that provides protection against mobile genetic elements (viruses, transposable elements and conjugative plasmids). CRISPR clusters contain spacers, sequences complementary to antecedent mobile elements, and target invading nucleic acids. CRISPR clusters are transcribed and processed into CRISPR RNA (crRNA). In type II CRISPR systems correct processing of pre-crRNA requires a trans-encoded small RNA (tracrRNA), endogenous ribonuclease 3 (rnc) and this protein. The tracrRNA serves as a guide for ribonuclease 3-aided processing of pre-crRNA. Subsequently Cas9/crRNA/tracrRNA endonucleolytically cleaves linear or circular dsDNA target complementary to the spacer; Cas9 is inactive in the absence of the 2 guide RNAs (gRNA). Cas9 recognizes the protospacer adjacent motif (PAM) in the CRISPR repeat sequences to help distinguish self versus nonself, as targets within the bacterial CRISPR locus do not have PAMs. PAM recognition is also required for catalytic activity.</text>
</comment>
<dbReference type="InterPro" id="IPR041383">
    <property type="entry name" value="RuvC_III"/>
</dbReference>
<dbReference type="Gene3D" id="3.30.420.10">
    <property type="entry name" value="Ribonuclease H-like superfamily/Ribonuclease H"/>
    <property type="match status" value="3"/>
</dbReference>
<feature type="binding site" evidence="12">
    <location>
        <position position="8"/>
    </location>
    <ligand>
        <name>Mg(2+)</name>
        <dbReference type="ChEBI" id="CHEBI:18420"/>
        <label>1</label>
    </ligand>
</feature>
<keyword evidence="4 12" id="KW-0255">Endonuclease</keyword>
<dbReference type="NCBIfam" id="TIGR01865">
    <property type="entry name" value="cas_Csn1"/>
    <property type="match status" value="1"/>
</dbReference>
<feature type="binding site" evidence="12">
    <location>
        <position position="520"/>
    </location>
    <ligand>
        <name>Mg(2+)</name>
        <dbReference type="ChEBI" id="CHEBI:18420"/>
        <label>1</label>
    </ligand>
</feature>
<feature type="binding site" evidence="12">
    <location>
        <position position="8"/>
    </location>
    <ligand>
        <name>Mg(2+)</name>
        <dbReference type="ChEBI" id="CHEBI:18420"/>
        <label>2</label>
    </ligand>
</feature>
<dbReference type="Pfam" id="PF18470">
    <property type="entry name" value="Cas9_a"/>
    <property type="match status" value="1"/>
</dbReference>
<feature type="binding site" evidence="12">
    <location>
        <position position="516"/>
    </location>
    <ligand>
        <name>Mg(2+)</name>
        <dbReference type="ChEBI" id="CHEBI:18420"/>
        <label>1</label>
    </ligand>
</feature>
<keyword evidence="8 12" id="KW-0051">Antiviral defense</keyword>
<dbReference type="Pfam" id="PF13395">
    <property type="entry name" value="HNH_4"/>
    <property type="match status" value="1"/>
</dbReference>
<keyword evidence="16" id="KW-1185">Reference proteome</keyword>
<evidence type="ECO:0000256" key="1">
    <source>
        <dbReference type="ARBA" id="ARBA00001946"/>
    </source>
</evidence>
<name>A0A545TP29_9PROT</name>
<dbReference type="InterPro" id="IPR040619">
    <property type="entry name" value="Cas9_alpha-helical_lobe"/>
</dbReference>
<keyword evidence="7 12" id="KW-0694">RNA-binding</keyword>
<evidence type="ECO:0000256" key="7">
    <source>
        <dbReference type="ARBA" id="ARBA00022884"/>
    </source>
</evidence>
<dbReference type="HAMAP" id="MF_01480">
    <property type="entry name" value="Cas9"/>
    <property type="match status" value="1"/>
</dbReference>
<comment type="domain">
    <text evidence="12">Has 2 endonuclease domains. The discontinuous RuvC-like domain cleaves the target DNA noncomplementary to crRNA while the HNH nuclease domain cleaves the target DNA complementary to crRNA.</text>
</comment>
<organism evidence="15 16">
    <name type="scientific">Denitrobaculum tricleocarpae</name>
    <dbReference type="NCBI Taxonomy" id="2591009"/>
    <lineage>
        <taxon>Bacteria</taxon>
        <taxon>Pseudomonadati</taxon>
        <taxon>Pseudomonadota</taxon>
        <taxon>Alphaproteobacteria</taxon>
        <taxon>Rhodospirillales</taxon>
        <taxon>Rhodospirillaceae</taxon>
        <taxon>Denitrobaculum</taxon>
    </lineage>
</organism>
<feature type="binding site" evidence="12">
    <location>
        <position position="743"/>
    </location>
    <ligand>
        <name>Mg(2+)</name>
        <dbReference type="ChEBI" id="CHEBI:18420"/>
        <label>2</label>
    </ligand>
</feature>
<dbReference type="EC" id="3.1.-.-" evidence="12"/>
<evidence type="ECO:0000256" key="2">
    <source>
        <dbReference type="ARBA" id="ARBA00022722"/>
    </source>
</evidence>
<proteinExistence type="inferred from homology"/>
<evidence type="ECO:0000313" key="16">
    <source>
        <dbReference type="Proteomes" id="UP000315252"/>
    </source>
</evidence>
<dbReference type="GO" id="GO:0003723">
    <property type="term" value="F:RNA binding"/>
    <property type="evidence" value="ECO:0007669"/>
    <property type="project" value="UniProtKB-UniRule"/>
</dbReference>
<dbReference type="OrthoDB" id="9777169at2"/>
<comment type="subunit">
    <text evidence="11 12">Monomer. Binds crRNA and tracrRNA.</text>
</comment>
<dbReference type="GO" id="GO:0046872">
    <property type="term" value="F:metal ion binding"/>
    <property type="evidence" value="ECO:0007669"/>
    <property type="project" value="UniProtKB-UniRule"/>
</dbReference>
<dbReference type="GO" id="GO:0051607">
    <property type="term" value="P:defense response to virus"/>
    <property type="evidence" value="ECO:0007669"/>
    <property type="project" value="UniProtKB-UniRule"/>
</dbReference>
<comment type="caution">
    <text evidence="15">The sequence shown here is derived from an EMBL/GenBank/DDBJ whole genome shotgun (WGS) entry which is preliminary data.</text>
</comment>
<feature type="domain" description="HNH Cas9-type" evidence="14">
    <location>
        <begin position="524"/>
        <end position="679"/>
    </location>
</feature>